<dbReference type="Pfam" id="PF20152">
    <property type="entry name" value="DUF6534"/>
    <property type="match status" value="1"/>
</dbReference>
<keyword evidence="5" id="KW-1185">Reference proteome</keyword>
<name>A0AAD2HU56_9AGAR</name>
<comment type="caution">
    <text evidence="4">The sequence shown here is derived from an EMBL/GenBank/DDBJ whole genome shotgun (WGS) entry which is preliminary data.</text>
</comment>
<evidence type="ECO:0000256" key="2">
    <source>
        <dbReference type="SAM" id="Phobius"/>
    </source>
</evidence>
<dbReference type="EMBL" id="CAVNYO010000448">
    <property type="protein sequence ID" value="CAK5282156.1"/>
    <property type="molecule type" value="Genomic_DNA"/>
</dbReference>
<dbReference type="InterPro" id="IPR045339">
    <property type="entry name" value="DUF6534"/>
</dbReference>
<protein>
    <recommendedName>
        <fullName evidence="3">DUF6534 domain-containing protein</fullName>
    </recommendedName>
</protein>
<evidence type="ECO:0000313" key="5">
    <source>
        <dbReference type="Proteomes" id="UP001295794"/>
    </source>
</evidence>
<feature type="transmembrane region" description="Helical" evidence="2">
    <location>
        <begin position="51"/>
        <end position="72"/>
    </location>
</feature>
<dbReference type="Proteomes" id="UP001295794">
    <property type="component" value="Unassembled WGS sequence"/>
</dbReference>
<dbReference type="PANTHER" id="PTHR40465">
    <property type="entry name" value="CHROMOSOME 1, WHOLE GENOME SHOTGUN SEQUENCE"/>
    <property type="match status" value="1"/>
</dbReference>
<feature type="region of interest" description="Disordered" evidence="1">
    <location>
        <begin position="259"/>
        <end position="279"/>
    </location>
</feature>
<feature type="transmembrane region" description="Helical" evidence="2">
    <location>
        <begin position="224"/>
        <end position="248"/>
    </location>
</feature>
<accession>A0AAD2HU56</accession>
<keyword evidence="2" id="KW-1133">Transmembrane helix</keyword>
<evidence type="ECO:0000256" key="1">
    <source>
        <dbReference type="SAM" id="MobiDB-lite"/>
    </source>
</evidence>
<reference evidence="4" key="1">
    <citation type="submission" date="2023-11" db="EMBL/GenBank/DDBJ databases">
        <authorList>
            <person name="De Vega J J."/>
            <person name="De Vega J J."/>
        </authorList>
    </citation>
    <scope>NUCLEOTIDE SEQUENCE</scope>
</reference>
<feature type="transmembrane region" description="Helical" evidence="2">
    <location>
        <begin position="191"/>
        <end position="212"/>
    </location>
</feature>
<gene>
    <name evidence="4" type="ORF">MYCIT1_LOCUS33674</name>
</gene>
<proteinExistence type="predicted"/>
<evidence type="ECO:0000259" key="3">
    <source>
        <dbReference type="Pfam" id="PF20152"/>
    </source>
</evidence>
<keyword evidence="2" id="KW-0472">Membrane</keyword>
<dbReference type="AlphaFoldDB" id="A0AAD2HU56"/>
<dbReference type="PANTHER" id="PTHR40465:SF1">
    <property type="entry name" value="DUF6534 DOMAIN-CONTAINING PROTEIN"/>
    <property type="match status" value="1"/>
</dbReference>
<sequence>MSSPQQFVNYALGGWELAVCSSLLLQGVLLGQTARYLANGFHRTDPTIMRVWVAGLLVLSLGRNLFGIQLMYEQDTAHYLNFPAALGEWLSARFDASFLISGVLVYYVQMFFCWRLWTDMAAIGLRVAVFSWASLLDSRSALGSYEAASAAYLSVYFVSDFLLCGSMMFFLLRDSRSQRVSRDTATVLNRIARITIQSALPSAACALALLASSQKNPDYVAGNSALAITVVLTQLLPMSYAYSAMWTLNARKGIRAEMTRSRDATGTDQSGWGAAASKA</sequence>
<feature type="transmembrane region" description="Helical" evidence="2">
    <location>
        <begin position="12"/>
        <end position="30"/>
    </location>
</feature>
<organism evidence="4 5">
    <name type="scientific">Mycena citricolor</name>
    <dbReference type="NCBI Taxonomy" id="2018698"/>
    <lineage>
        <taxon>Eukaryota</taxon>
        <taxon>Fungi</taxon>
        <taxon>Dikarya</taxon>
        <taxon>Basidiomycota</taxon>
        <taxon>Agaricomycotina</taxon>
        <taxon>Agaricomycetes</taxon>
        <taxon>Agaricomycetidae</taxon>
        <taxon>Agaricales</taxon>
        <taxon>Marasmiineae</taxon>
        <taxon>Mycenaceae</taxon>
        <taxon>Mycena</taxon>
    </lineage>
</organism>
<feature type="domain" description="DUF6534" evidence="3">
    <location>
        <begin position="157"/>
        <end position="252"/>
    </location>
</feature>
<evidence type="ECO:0000313" key="4">
    <source>
        <dbReference type="EMBL" id="CAK5282156.1"/>
    </source>
</evidence>
<feature type="transmembrane region" description="Helical" evidence="2">
    <location>
        <begin position="92"/>
        <end position="109"/>
    </location>
</feature>
<feature type="transmembrane region" description="Helical" evidence="2">
    <location>
        <begin position="147"/>
        <end position="171"/>
    </location>
</feature>
<keyword evidence="2" id="KW-0812">Transmembrane</keyword>